<evidence type="ECO:0000256" key="1">
    <source>
        <dbReference type="ARBA" id="ARBA00004141"/>
    </source>
</evidence>
<evidence type="ECO:0000256" key="2">
    <source>
        <dbReference type="ARBA" id="ARBA00022692"/>
    </source>
</evidence>
<feature type="transmembrane region" description="Helical" evidence="5">
    <location>
        <begin position="21"/>
        <end position="51"/>
    </location>
</feature>
<feature type="domain" description="O-antigen ligase-related" evidence="6">
    <location>
        <begin position="187"/>
        <end position="336"/>
    </location>
</feature>
<dbReference type="GO" id="GO:0016020">
    <property type="term" value="C:membrane"/>
    <property type="evidence" value="ECO:0007669"/>
    <property type="project" value="UniProtKB-SubCell"/>
</dbReference>
<sequence length="395" mass="45801">MQKEILKKIENKIVFYLMVFYPIWISVGRFIPFVETILTLLIGCVLAVQQLPKKKTFIKYALIAVLLIISYYMYPVTDKHIEHAKMIIIFFMSIDAINSGLYLRSIRKIFKYRNTILVQIVCILLINILLVFCDYGYSADYEKIWHIKAFQGIYSDPHQCAYHICVLIIFMMWISQIKYSKYHIFIILGLEYCVLITGARVPSFAAIVLGAIYFIDNFVKTKKNDVDQKSQYMIKLLITIMLFIIAAILIMNFTAFGKKMLVSIDNGNFDNGRSSLRTTDLEFFSTSTVFHKIFGSGTDAVRAYHASLKYGQEIWSHNDFLQIICGMGIIMLVLYCWSWIKLLIHSKRISINACAIVITMIMVSFMNGLYIHSRLVFVIPLLVMYMQYNASKHCN</sequence>
<reference evidence="7 8" key="1">
    <citation type="submission" date="2016-10" db="EMBL/GenBank/DDBJ databases">
        <authorList>
            <person name="de Groot N.N."/>
        </authorList>
    </citation>
    <scope>NUCLEOTIDE SEQUENCE [LARGE SCALE GENOMIC DNA]</scope>
    <source>
        <strain evidence="7 8">AR40</strain>
    </source>
</reference>
<dbReference type="GO" id="GO:0016874">
    <property type="term" value="F:ligase activity"/>
    <property type="evidence" value="ECO:0007669"/>
    <property type="project" value="UniProtKB-KW"/>
</dbReference>
<feature type="transmembrane region" description="Helical" evidence="5">
    <location>
        <begin position="349"/>
        <end position="365"/>
    </location>
</feature>
<dbReference type="InterPro" id="IPR007016">
    <property type="entry name" value="O-antigen_ligase-rel_domated"/>
</dbReference>
<dbReference type="Proteomes" id="UP000182584">
    <property type="component" value="Unassembled WGS sequence"/>
</dbReference>
<dbReference type="OrthoDB" id="9796676at2"/>
<dbReference type="EMBL" id="FOGJ01000040">
    <property type="protein sequence ID" value="SES40206.1"/>
    <property type="molecule type" value="Genomic_DNA"/>
</dbReference>
<feature type="transmembrane region" description="Helical" evidence="5">
    <location>
        <begin position="116"/>
        <end position="139"/>
    </location>
</feature>
<dbReference type="AlphaFoldDB" id="A0A1H9X200"/>
<evidence type="ECO:0000313" key="8">
    <source>
        <dbReference type="Proteomes" id="UP000182584"/>
    </source>
</evidence>
<protein>
    <submittedName>
        <fullName evidence="7">O-antigen ligase</fullName>
    </submittedName>
</protein>
<feature type="transmembrane region" description="Helical" evidence="5">
    <location>
        <begin position="57"/>
        <end position="74"/>
    </location>
</feature>
<evidence type="ECO:0000256" key="3">
    <source>
        <dbReference type="ARBA" id="ARBA00022989"/>
    </source>
</evidence>
<evidence type="ECO:0000256" key="5">
    <source>
        <dbReference type="SAM" id="Phobius"/>
    </source>
</evidence>
<accession>A0A1H9X200</accession>
<dbReference type="RefSeq" id="WP_074758830.1">
    <property type="nucleotide sequence ID" value="NZ_FOGJ01000040.1"/>
</dbReference>
<feature type="transmembrane region" description="Helical" evidence="5">
    <location>
        <begin position="236"/>
        <end position="256"/>
    </location>
</feature>
<keyword evidence="7" id="KW-0436">Ligase</keyword>
<feature type="transmembrane region" description="Helical" evidence="5">
    <location>
        <begin position="182"/>
        <end position="215"/>
    </location>
</feature>
<gene>
    <name evidence="7" type="ORF">SAMN04487884_14011</name>
</gene>
<keyword evidence="3 5" id="KW-1133">Transmembrane helix</keyword>
<keyword evidence="2 5" id="KW-0812">Transmembrane</keyword>
<organism evidence="7 8">
    <name type="scientific">Butyrivibrio fibrisolvens</name>
    <dbReference type="NCBI Taxonomy" id="831"/>
    <lineage>
        <taxon>Bacteria</taxon>
        <taxon>Bacillati</taxon>
        <taxon>Bacillota</taxon>
        <taxon>Clostridia</taxon>
        <taxon>Lachnospirales</taxon>
        <taxon>Lachnospiraceae</taxon>
        <taxon>Butyrivibrio</taxon>
    </lineage>
</organism>
<name>A0A1H9X200_BUTFI</name>
<feature type="transmembrane region" description="Helical" evidence="5">
    <location>
        <begin position="86"/>
        <end position="104"/>
    </location>
</feature>
<evidence type="ECO:0000256" key="4">
    <source>
        <dbReference type="ARBA" id="ARBA00023136"/>
    </source>
</evidence>
<feature type="transmembrane region" description="Helical" evidence="5">
    <location>
        <begin position="320"/>
        <end position="337"/>
    </location>
</feature>
<keyword evidence="4 5" id="KW-0472">Membrane</keyword>
<dbReference type="Pfam" id="PF04932">
    <property type="entry name" value="Wzy_C"/>
    <property type="match status" value="1"/>
</dbReference>
<proteinExistence type="predicted"/>
<comment type="subcellular location">
    <subcellularLocation>
        <location evidence="1">Membrane</location>
        <topology evidence="1">Multi-pass membrane protein</topology>
    </subcellularLocation>
</comment>
<evidence type="ECO:0000313" key="7">
    <source>
        <dbReference type="EMBL" id="SES40206.1"/>
    </source>
</evidence>
<feature type="transmembrane region" description="Helical" evidence="5">
    <location>
        <begin position="160"/>
        <end position="176"/>
    </location>
</feature>
<evidence type="ECO:0000259" key="6">
    <source>
        <dbReference type="Pfam" id="PF04932"/>
    </source>
</evidence>